<sequence length="450" mass="50878">MNEVEGIPPSELKIKSGLEPPDIKIQSEPSAIIYEDLIPENLEKHPTSDCNRCKKKFAQLGPKPFKMCEHCRIAQRQRTKRWQKKTKEKEGVCKRCGTELPMDNPNNYVLCGNCRKISNKNKSERYLKGKCIHCGNPNMGDSGYKVCQTCREKDRIRRLNLSNEGLCNRCSRELPKDESTHRVCLKCRIKKRMNSGHAHYNPKSIRSTDSNKLPSQLTTQGDTTLYTEIGDLYTAKCDSDARNNQTAGKRQFDADQLSSKRQKMEPTHPLGTSSQMKEQTKSCEVDISVYEKELTEKLLSETFMQQDHSELNQQLKQLTRYTSHSQQDNGTLAEDDSKFDDQSVLVDLNGLGDLDIDYHMDVSDTIGGHHNTNDCNVNADHDEEEDNDDNGDEEDDDDYDENEKMLRHVREVQAGLLSNTSEPSDAEIAAAVEAVAVAAAVARGNKQKDS</sequence>
<organism evidence="2 3">
    <name type="scientific">Pichia kudriavzevii</name>
    <name type="common">Yeast</name>
    <name type="synonym">Issatchenkia orientalis</name>
    <dbReference type="NCBI Taxonomy" id="4909"/>
    <lineage>
        <taxon>Eukaryota</taxon>
        <taxon>Fungi</taxon>
        <taxon>Dikarya</taxon>
        <taxon>Ascomycota</taxon>
        <taxon>Saccharomycotina</taxon>
        <taxon>Pichiomycetes</taxon>
        <taxon>Pichiales</taxon>
        <taxon>Pichiaceae</taxon>
        <taxon>Pichia</taxon>
    </lineage>
</organism>
<accession>A0A099NVC0</accession>
<name>A0A099NVC0_PICKU</name>
<feature type="region of interest" description="Disordered" evidence="1">
    <location>
        <begin position="1"/>
        <end position="21"/>
    </location>
</feature>
<dbReference type="EMBL" id="JQFK01000053">
    <property type="protein sequence ID" value="KGK36783.1"/>
    <property type="molecule type" value="Genomic_DNA"/>
</dbReference>
<dbReference type="Proteomes" id="UP000029867">
    <property type="component" value="Unassembled WGS sequence"/>
</dbReference>
<feature type="compositionally biased region" description="Acidic residues" evidence="1">
    <location>
        <begin position="381"/>
        <end position="401"/>
    </location>
</feature>
<feature type="compositionally biased region" description="Polar residues" evidence="1">
    <location>
        <begin position="204"/>
        <end position="219"/>
    </location>
</feature>
<dbReference type="VEuPathDB" id="FungiDB:C5L36_0A04110"/>
<feature type="region of interest" description="Disordered" evidence="1">
    <location>
        <begin position="195"/>
        <end position="219"/>
    </location>
</feature>
<feature type="region of interest" description="Disordered" evidence="1">
    <location>
        <begin position="244"/>
        <end position="279"/>
    </location>
</feature>
<evidence type="ECO:0000313" key="2">
    <source>
        <dbReference type="EMBL" id="KGK36783.1"/>
    </source>
</evidence>
<comment type="caution">
    <text evidence="2">The sequence shown here is derived from an EMBL/GenBank/DDBJ whole genome shotgun (WGS) entry which is preliminary data.</text>
</comment>
<evidence type="ECO:0000256" key="1">
    <source>
        <dbReference type="SAM" id="MobiDB-lite"/>
    </source>
</evidence>
<evidence type="ECO:0008006" key="4">
    <source>
        <dbReference type="Google" id="ProtNLM"/>
    </source>
</evidence>
<feature type="region of interest" description="Disordered" evidence="1">
    <location>
        <begin position="371"/>
        <end position="407"/>
    </location>
</feature>
<evidence type="ECO:0000313" key="3">
    <source>
        <dbReference type="Proteomes" id="UP000029867"/>
    </source>
</evidence>
<protein>
    <recommendedName>
        <fullName evidence="4">White-opaque regulator 3</fullName>
    </recommendedName>
</protein>
<dbReference type="HOGENOM" id="CLU_608407_0_0_1"/>
<reference evidence="3" key="1">
    <citation type="journal article" date="2014" name="Microb. Cell Fact.">
        <title>Exploiting Issatchenkia orientalis SD108 for succinic acid production.</title>
        <authorList>
            <person name="Xiao H."/>
            <person name="Shao Z."/>
            <person name="Jiang Y."/>
            <person name="Dole S."/>
            <person name="Zhao H."/>
        </authorList>
    </citation>
    <scope>NUCLEOTIDE SEQUENCE [LARGE SCALE GENOMIC DNA]</scope>
    <source>
        <strain evidence="3">SD108</strain>
    </source>
</reference>
<gene>
    <name evidence="2" type="ORF">JL09_g4065</name>
</gene>
<dbReference type="AlphaFoldDB" id="A0A099NVC0"/>
<proteinExistence type="predicted"/>